<evidence type="ECO:0000256" key="8">
    <source>
        <dbReference type="ARBA" id="ARBA00022741"/>
    </source>
</evidence>
<dbReference type="EMBL" id="MLFT02000003">
    <property type="protein sequence ID" value="PHT54329.1"/>
    <property type="molecule type" value="Genomic_DNA"/>
</dbReference>
<reference evidence="17" key="2">
    <citation type="journal article" date="2017" name="J. Anim. Genet.">
        <title>Multiple reference genome sequences of hot pepper reveal the massive evolution of plant disease resistance genes by retroduplication.</title>
        <authorList>
            <person name="Kim S."/>
            <person name="Park J."/>
            <person name="Yeom S.-I."/>
            <person name="Kim Y.-M."/>
            <person name="Seo E."/>
            <person name="Kim K.-T."/>
            <person name="Kim M.-S."/>
            <person name="Lee J.M."/>
            <person name="Cheong K."/>
            <person name="Shin H.-S."/>
            <person name="Kim S.-B."/>
            <person name="Han K."/>
            <person name="Lee J."/>
            <person name="Park M."/>
            <person name="Lee H.-A."/>
            <person name="Lee H.-Y."/>
            <person name="Lee Y."/>
            <person name="Oh S."/>
            <person name="Lee J.H."/>
            <person name="Choi E."/>
            <person name="Choi E."/>
            <person name="Lee S.E."/>
            <person name="Jeon J."/>
            <person name="Kim H."/>
            <person name="Choi G."/>
            <person name="Song H."/>
            <person name="Lee J."/>
            <person name="Lee S.-C."/>
            <person name="Kwon J.-K."/>
            <person name="Lee H.-Y."/>
            <person name="Koo N."/>
            <person name="Hong Y."/>
            <person name="Kim R.W."/>
            <person name="Kang W.-H."/>
            <person name="Huh J.H."/>
            <person name="Kang B.-C."/>
            <person name="Yang T.-J."/>
            <person name="Lee Y.-H."/>
            <person name="Bennetzen J.L."/>
            <person name="Choi D."/>
        </authorList>
    </citation>
    <scope>NUCLEOTIDE SEQUENCE [LARGE SCALE GENOMIC DNA]</scope>
    <source>
        <strain evidence="17">cv. PBC81</strain>
    </source>
</reference>
<feature type="domain" description="Protein kinase" evidence="15">
    <location>
        <begin position="408"/>
        <end position="731"/>
    </location>
</feature>
<dbReference type="InterPro" id="IPR003591">
    <property type="entry name" value="Leu-rich_rpt_typical-subtyp"/>
</dbReference>
<dbReference type="PANTHER" id="PTHR27008">
    <property type="entry name" value="OS04G0122200 PROTEIN"/>
    <property type="match status" value="1"/>
</dbReference>
<dbReference type="InterPro" id="IPR013210">
    <property type="entry name" value="LRR_N_plant-typ"/>
</dbReference>
<comment type="subcellular location">
    <subcellularLocation>
        <location evidence="1">Membrane</location>
        <topology evidence="1">Single-pass membrane protein</topology>
    </subcellularLocation>
</comment>
<dbReference type="InterPro" id="IPR011009">
    <property type="entry name" value="Kinase-like_dom_sf"/>
</dbReference>
<proteinExistence type="inferred from homology"/>
<keyword evidence="5" id="KW-0812">Transmembrane</keyword>
<evidence type="ECO:0000256" key="10">
    <source>
        <dbReference type="ARBA" id="ARBA00022840"/>
    </source>
</evidence>
<dbReference type="GO" id="GO:0016020">
    <property type="term" value="C:membrane"/>
    <property type="evidence" value="ECO:0007669"/>
    <property type="project" value="UniProtKB-SubCell"/>
</dbReference>
<dbReference type="Proteomes" id="UP000224567">
    <property type="component" value="Unassembled WGS sequence"/>
</dbReference>
<dbReference type="Gene3D" id="3.80.10.10">
    <property type="entry name" value="Ribonuclease Inhibitor"/>
    <property type="match status" value="5"/>
</dbReference>
<evidence type="ECO:0000256" key="14">
    <source>
        <dbReference type="PROSITE-ProRule" id="PRU10141"/>
    </source>
</evidence>
<dbReference type="FunFam" id="3.80.10.10:FF:000041">
    <property type="entry name" value="LRR receptor-like serine/threonine-protein kinase ERECTA"/>
    <property type="match status" value="1"/>
</dbReference>
<dbReference type="PROSITE" id="PS50011">
    <property type="entry name" value="PROTEIN_KINASE_DOM"/>
    <property type="match status" value="1"/>
</dbReference>
<protein>
    <recommendedName>
        <fullName evidence="15">Protein kinase domain-containing protein</fullName>
    </recommendedName>
</protein>
<evidence type="ECO:0000313" key="17">
    <source>
        <dbReference type="Proteomes" id="UP000224567"/>
    </source>
</evidence>
<dbReference type="SUPFAM" id="SSF56112">
    <property type="entry name" value="Protein kinase-like (PK-like)"/>
    <property type="match status" value="1"/>
</dbReference>
<dbReference type="InterPro" id="IPR017441">
    <property type="entry name" value="Protein_kinase_ATP_BS"/>
</dbReference>
<evidence type="ECO:0000256" key="1">
    <source>
        <dbReference type="ARBA" id="ARBA00004167"/>
    </source>
</evidence>
<dbReference type="OrthoDB" id="676979at2759"/>
<organism evidence="16 17">
    <name type="scientific">Capsicum baccatum</name>
    <name type="common">Peruvian pepper</name>
    <dbReference type="NCBI Taxonomy" id="33114"/>
    <lineage>
        <taxon>Eukaryota</taxon>
        <taxon>Viridiplantae</taxon>
        <taxon>Streptophyta</taxon>
        <taxon>Embryophyta</taxon>
        <taxon>Tracheophyta</taxon>
        <taxon>Spermatophyta</taxon>
        <taxon>Magnoliopsida</taxon>
        <taxon>eudicotyledons</taxon>
        <taxon>Gunneridae</taxon>
        <taxon>Pentapetalae</taxon>
        <taxon>asterids</taxon>
        <taxon>lamiids</taxon>
        <taxon>Solanales</taxon>
        <taxon>Solanaceae</taxon>
        <taxon>Solanoideae</taxon>
        <taxon>Capsiceae</taxon>
        <taxon>Capsicum</taxon>
    </lineage>
</organism>
<keyword evidence="8 14" id="KW-0547">Nucleotide-binding</keyword>
<dbReference type="Gene3D" id="3.30.200.20">
    <property type="entry name" value="Phosphorylase Kinase, domain 1"/>
    <property type="match status" value="1"/>
</dbReference>
<evidence type="ECO:0000256" key="7">
    <source>
        <dbReference type="ARBA" id="ARBA00022737"/>
    </source>
</evidence>
<evidence type="ECO:0000256" key="5">
    <source>
        <dbReference type="ARBA" id="ARBA00022692"/>
    </source>
</evidence>
<evidence type="ECO:0000256" key="12">
    <source>
        <dbReference type="ARBA" id="ARBA00023136"/>
    </source>
</evidence>
<keyword evidence="17" id="KW-1185">Reference proteome</keyword>
<dbReference type="SUPFAM" id="SSF52058">
    <property type="entry name" value="L domain-like"/>
    <property type="match status" value="2"/>
</dbReference>
<dbReference type="PROSITE" id="PS00107">
    <property type="entry name" value="PROTEIN_KINASE_ATP"/>
    <property type="match status" value="1"/>
</dbReference>
<keyword evidence="7" id="KW-0677">Repeat</keyword>
<feature type="binding site" evidence="14">
    <location>
        <position position="543"/>
    </location>
    <ligand>
        <name>ATP</name>
        <dbReference type="ChEBI" id="CHEBI:30616"/>
    </ligand>
</feature>
<keyword evidence="12" id="KW-0472">Membrane</keyword>
<dbReference type="SMART" id="SM00369">
    <property type="entry name" value="LRR_TYP"/>
    <property type="match status" value="6"/>
</dbReference>
<evidence type="ECO:0000256" key="2">
    <source>
        <dbReference type="ARBA" id="ARBA00008684"/>
    </source>
</evidence>
<dbReference type="GO" id="GO:0005524">
    <property type="term" value="F:ATP binding"/>
    <property type="evidence" value="ECO:0007669"/>
    <property type="project" value="UniProtKB-UniRule"/>
</dbReference>
<evidence type="ECO:0000256" key="6">
    <source>
        <dbReference type="ARBA" id="ARBA00022729"/>
    </source>
</evidence>
<evidence type="ECO:0000256" key="3">
    <source>
        <dbReference type="ARBA" id="ARBA00022614"/>
    </source>
</evidence>
<dbReference type="InterPro" id="IPR001611">
    <property type="entry name" value="Leu-rich_rpt"/>
</dbReference>
<evidence type="ECO:0000256" key="9">
    <source>
        <dbReference type="ARBA" id="ARBA00022777"/>
    </source>
</evidence>
<dbReference type="Pfam" id="PF08263">
    <property type="entry name" value="LRRNT_2"/>
    <property type="match status" value="1"/>
</dbReference>
<comment type="similarity">
    <text evidence="2">Belongs to the protein kinase superfamily. Ser/Thr protein kinase family.</text>
</comment>
<evidence type="ECO:0000256" key="11">
    <source>
        <dbReference type="ARBA" id="ARBA00022989"/>
    </source>
</evidence>
<dbReference type="AlphaFoldDB" id="A0A2G2XA58"/>
<sequence length="731" mass="80548">MLLFLVQYYSVSISTSSSNETDQQALLAFKDLVTSPSHFLANNWTKKTSFCSWFGVTCSPKRQRVVALALPDMQLQGTSSSSLANLSFLSMLNLENNSFHGGIPFGLGHLPRLRVIDVRNNQLQGSIPTSLFQHQVLNLRNNSLTGTIPPSVGNATKLMNFSLAGNRISGNLPKEIGNLSQLATLSLYDNQLIGTIPASLANISTLQYVSCTRNRLEGPIPPELGKLSNLRQLSFGHNYNLIGQIPEAIFNISSLGRIAFNFNNLSGTLPTTTGLHLPNLEQLILGGNQLEGEIPLFITNASKLEILERASNYFTGTIPNNLGNLRELQYLFLHHNQLTNEPRDHELQFINSLVDCRMLRYLEVGHNPLNGVLPNSIGNLSSTIEDLDISNARINGLIPPVIGSMSGLTELTLGGNNLMGNIPPEIEGEVPSDIGGLKAIVELYLYGTIPKSLEKLSYLKAINVSFNNLEGEIPSGAWIMKRKKKGKSKDVENVLEIKTYQLISYHEIQRATSNFDGSNLIGAGSSGSVYKGTLSSGTVVAIKILDLENEEVCKRSLENWLYGEDCQLNLLQRITVMLDAAMAIEYLHNGNETPIVHCDLKPSNVLFDEDMVAHVGDFGISKILAALAQAITANVQGNPAPNPQQQGGDSAASRIRDFMQMNPLEFYGSKSDEDPQLFLEEVRKITQVMHVSEEHSVELATYRLKYLTYDWVVAWRKGRGEGSFPTTWQEF</sequence>
<dbReference type="Gene3D" id="1.10.510.10">
    <property type="entry name" value="Transferase(Phosphotransferase) domain 1"/>
    <property type="match status" value="1"/>
</dbReference>
<accession>A0A2G2XA58</accession>
<dbReference type="GO" id="GO:0004672">
    <property type="term" value="F:protein kinase activity"/>
    <property type="evidence" value="ECO:0007669"/>
    <property type="project" value="InterPro"/>
</dbReference>
<evidence type="ECO:0000256" key="13">
    <source>
        <dbReference type="ARBA" id="ARBA00023180"/>
    </source>
</evidence>
<keyword evidence="11" id="KW-1133">Transmembrane helix</keyword>
<keyword evidence="3" id="KW-0433">Leucine-rich repeat</keyword>
<evidence type="ECO:0000313" key="16">
    <source>
        <dbReference type="EMBL" id="PHT54329.1"/>
    </source>
</evidence>
<dbReference type="InterPro" id="IPR051809">
    <property type="entry name" value="Plant_receptor-like_S/T_kinase"/>
</dbReference>
<dbReference type="InterPro" id="IPR008271">
    <property type="entry name" value="Ser/Thr_kinase_AS"/>
</dbReference>
<dbReference type="Pfam" id="PF00560">
    <property type="entry name" value="LRR_1"/>
    <property type="match status" value="6"/>
</dbReference>
<reference evidence="16 17" key="1">
    <citation type="journal article" date="2017" name="Genome Biol.">
        <title>New reference genome sequences of hot pepper reveal the massive evolution of plant disease-resistance genes by retroduplication.</title>
        <authorList>
            <person name="Kim S."/>
            <person name="Park J."/>
            <person name="Yeom S.I."/>
            <person name="Kim Y.M."/>
            <person name="Seo E."/>
            <person name="Kim K.T."/>
            <person name="Kim M.S."/>
            <person name="Lee J.M."/>
            <person name="Cheong K."/>
            <person name="Shin H.S."/>
            <person name="Kim S.B."/>
            <person name="Han K."/>
            <person name="Lee J."/>
            <person name="Park M."/>
            <person name="Lee H.A."/>
            <person name="Lee H.Y."/>
            <person name="Lee Y."/>
            <person name="Oh S."/>
            <person name="Lee J.H."/>
            <person name="Choi E."/>
            <person name="Choi E."/>
            <person name="Lee S.E."/>
            <person name="Jeon J."/>
            <person name="Kim H."/>
            <person name="Choi G."/>
            <person name="Song H."/>
            <person name="Lee J."/>
            <person name="Lee S.C."/>
            <person name="Kwon J.K."/>
            <person name="Lee H.Y."/>
            <person name="Koo N."/>
            <person name="Hong Y."/>
            <person name="Kim R.W."/>
            <person name="Kang W.H."/>
            <person name="Huh J.H."/>
            <person name="Kang B.C."/>
            <person name="Yang T.J."/>
            <person name="Lee Y.H."/>
            <person name="Bennetzen J.L."/>
            <person name="Choi D."/>
        </authorList>
    </citation>
    <scope>NUCLEOTIDE SEQUENCE [LARGE SCALE GENOMIC DNA]</scope>
    <source>
        <strain evidence="17">cv. PBC81</strain>
    </source>
</reference>
<dbReference type="FunFam" id="3.80.10.10:FF:000129">
    <property type="entry name" value="Leucine-rich repeat receptor-like kinase"/>
    <property type="match status" value="1"/>
</dbReference>
<evidence type="ECO:0000256" key="4">
    <source>
        <dbReference type="ARBA" id="ARBA00022679"/>
    </source>
</evidence>
<dbReference type="PANTHER" id="PTHR27008:SF497">
    <property type="entry name" value="OS11G0695000 PROTEIN"/>
    <property type="match status" value="1"/>
</dbReference>
<keyword evidence="10 14" id="KW-0067">ATP-binding</keyword>
<comment type="caution">
    <text evidence="16">The sequence shown here is derived from an EMBL/GenBank/DDBJ whole genome shotgun (WGS) entry which is preliminary data.</text>
</comment>
<gene>
    <name evidence="16" type="ORF">CQW23_08791</name>
</gene>
<dbReference type="InterPro" id="IPR032675">
    <property type="entry name" value="LRR_dom_sf"/>
</dbReference>
<dbReference type="PROSITE" id="PS00108">
    <property type="entry name" value="PROTEIN_KINASE_ST"/>
    <property type="match status" value="1"/>
</dbReference>
<name>A0A2G2XA58_CAPBA</name>
<evidence type="ECO:0000259" key="15">
    <source>
        <dbReference type="PROSITE" id="PS50011"/>
    </source>
</evidence>
<dbReference type="SMART" id="SM00220">
    <property type="entry name" value="S_TKc"/>
    <property type="match status" value="1"/>
</dbReference>
<dbReference type="FunFam" id="3.80.10.10:FF:000095">
    <property type="entry name" value="LRR receptor-like serine/threonine-protein kinase GSO1"/>
    <property type="match status" value="1"/>
</dbReference>
<dbReference type="GO" id="GO:0050832">
    <property type="term" value="P:defense response to fungus"/>
    <property type="evidence" value="ECO:0007669"/>
    <property type="project" value="UniProtKB-ARBA"/>
</dbReference>
<dbReference type="InterPro" id="IPR000719">
    <property type="entry name" value="Prot_kinase_dom"/>
</dbReference>
<dbReference type="PROSITE" id="PS51450">
    <property type="entry name" value="LRR"/>
    <property type="match status" value="1"/>
</dbReference>
<dbReference type="Pfam" id="PF00069">
    <property type="entry name" value="Pkinase"/>
    <property type="match status" value="1"/>
</dbReference>
<keyword evidence="13" id="KW-0325">Glycoprotein</keyword>
<keyword evidence="6" id="KW-0732">Signal</keyword>
<keyword evidence="9" id="KW-0418">Kinase</keyword>
<keyword evidence="4" id="KW-0808">Transferase</keyword>